<reference evidence="2 3" key="1">
    <citation type="submission" date="2018-06" db="EMBL/GenBank/DDBJ databases">
        <authorList>
            <consortium name="Pathogen Informatics"/>
            <person name="Doyle S."/>
        </authorList>
    </citation>
    <scope>NUCLEOTIDE SEQUENCE [LARGE SCALE GENOMIC DNA]</scope>
    <source>
        <strain evidence="2 3">NCTC11862</strain>
    </source>
</reference>
<dbReference type="AlphaFoldDB" id="A0A376CLI9"/>
<dbReference type="SMR" id="A0A376CLI9"/>
<dbReference type="Pfam" id="PF09481">
    <property type="entry name" value="CRISPR_Cse1"/>
    <property type="match status" value="1"/>
</dbReference>
<dbReference type="STRING" id="35756.GCA_001044155_01206"/>
<name>A0A376CLI9_9CORY</name>
<proteinExistence type="predicted"/>
<dbReference type="OrthoDB" id="3187690at2"/>
<accession>A0A376CLI9</accession>
<evidence type="ECO:0000313" key="2">
    <source>
        <dbReference type="EMBL" id="STC69300.1"/>
    </source>
</evidence>
<sequence length="559" mass="61909">MYSLLDEPWIRAEDSTGHPISVSVREVFDGTVVLSRVRGESPAQDYAILRMLLAIFWRAHQLGQNDSFGEWLSDSQEVAIMNQRDDQVLDYLEKFSERFDLLHPEVPFMQVPDLSTRDDSTKEITMIVPEAQDSYFTMRAGPELDSLSLEEASRWLVYIQAFDYSGIKSGALGDPRVKGGRGYPIGQGWSGLTGATVVHGKNLRHTLVLNTIEEALKNADDRPVWERTPDGPSIRSQATPWKNYPIVPDFPMGPADLATWQVRRVRLFTEEGRVTRVVIANGDKIPDAGANVLQDPMTPYRWSKNKSTKDKDVYYPRPYDPTRTLWRALDALIVAETDGGFGAKEKAPKRPKNLTSLAEFRKIVPKHLDLELISVEYGPQSSSVASTVHSHVGMPIDILVADNRSLRRSARDAAAKASDSSIALGAYGGNLLQAAGGDYQFRSDLTDRLLSELEFSFVEWLTTLSDAASTTSQDAADAEAEWEQTVYSHVMELAETELRGAGPKALSGRILPPRGEGESPQVISAGSALNQLKRKLHNILPSTVPPSKEELSTSKGDKQ</sequence>
<feature type="compositionally biased region" description="Basic and acidic residues" evidence="1">
    <location>
        <begin position="547"/>
        <end position="559"/>
    </location>
</feature>
<evidence type="ECO:0000313" key="3">
    <source>
        <dbReference type="Proteomes" id="UP000254467"/>
    </source>
</evidence>
<dbReference type="RefSeq" id="WP_018582429.1">
    <property type="nucleotide sequence ID" value="NZ_UFXQ01000001.1"/>
</dbReference>
<dbReference type="EMBL" id="UFXQ01000001">
    <property type="protein sequence ID" value="STC69300.1"/>
    <property type="molecule type" value="Genomic_DNA"/>
</dbReference>
<evidence type="ECO:0000256" key="1">
    <source>
        <dbReference type="SAM" id="MobiDB-lite"/>
    </source>
</evidence>
<dbReference type="NCBIfam" id="TIGR02547">
    <property type="entry name" value="casA_cse1"/>
    <property type="match status" value="1"/>
</dbReference>
<dbReference type="InterPro" id="IPR013381">
    <property type="entry name" value="CRISPR-assoc_prot_Cse1"/>
</dbReference>
<dbReference type="Gene3D" id="1.10.132.100">
    <property type="match status" value="1"/>
</dbReference>
<organism evidence="2 3">
    <name type="scientific">Corynebacterium pilosum</name>
    <dbReference type="NCBI Taxonomy" id="35756"/>
    <lineage>
        <taxon>Bacteria</taxon>
        <taxon>Bacillati</taxon>
        <taxon>Actinomycetota</taxon>
        <taxon>Actinomycetes</taxon>
        <taxon>Mycobacteriales</taxon>
        <taxon>Corynebacteriaceae</taxon>
        <taxon>Corynebacterium</taxon>
    </lineage>
</organism>
<dbReference type="Proteomes" id="UP000254467">
    <property type="component" value="Unassembled WGS sequence"/>
</dbReference>
<feature type="region of interest" description="Disordered" evidence="1">
    <location>
        <begin position="537"/>
        <end position="559"/>
    </location>
</feature>
<keyword evidence="3" id="KW-1185">Reference proteome</keyword>
<gene>
    <name evidence="2" type="primary">cas13</name>
    <name evidence="2" type="ORF">NCTC11862_01085</name>
</gene>
<protein>
    <submittedName>
        <fullName evidence="2">CRISPR-associated protein</fullName>
    </submittedName>
</protein>